<dbReference type="AlphaFoldDB" id="A0A2T0X8S8"/>
<proteinExistence type="predicted"/>
<protein>
    <submittedName>
        <fullName evidence="6">Membrane protein required for colicin V production</fullName>
    </submittedName>
</protein>
<keyword evidence="3 5" id="KW-1133">Transmembrane helix</keyword>
<dbReference type="GO" id="GO:0016020">
    <property type="term" value="C:membrane"/>
    <property type="evidence" value="ECO:0007669"/>
    <property type="project" value="UniProtKB-SubCell"/>
</dbReference>
<name>A0A2T0X8S8_9RHOB</name>
<dbReference type="PANTHER" id="PTHR36926:SF1">
    <property type="entry name" value="COLICIN V PRODUCTION PROTEIN"/>
    <property type="match status" value="1"/>
</dbReference>
<evidence type="ECO:0000256" key="5">
    <source>
        <dbReference type="SAM" id="Phobius"/>
    </source>
</evidence>
<organism evidence="6 7">
    <name type="scientific">Hasllibacter halocynthiae</name>
    <dbReference type="NCBI Taxonomy" id="595589"/>
    <lineage>
        <taxon>Bacteria</taxon>
        <taxon>Pseudomonadati</taxon>
        <taxon>Pseudomonadota</taxon>
        <taxon>Alphaproteobacteria</taxon>
        <taxon>Rhodobacterales</taxon>
        <taxon>Roseobacteraceae</taxon>
        <taxon>Hasllibacter</taxon>
    </lineage>
</organism>
<gene>
    <name evidence="6" type="ORF">BCF33_0947</name>
</gene>
<feature type="transmembrane region" description="Helical" evidence="5">
    <location>
        <begin position="111"/>
        <end position="132"/>
    </location>
</feature>
<evidence type="ECO:0000256" key="1">
    <source>
        <dbReference type="ARBA" id="ARBA00004141"/>
    </source>
</evidence>
<evidence type="ECO:0000313" key="6">
    <source>
        <dbReference type="EMBL" id="PRY95329.1"/>
    </source>
</evidence>
<keyword evidence="2 5" id="KW-0812">Transmembrane</keyword>
<dbReference type="RefSeq" id="WP_106159717.1">
    <property type="nucleotide sequence ID" value="NZ_PVTT01000001.1"/>
</dbReference>
<dbReference type="InterPro" id="IPR003825">
    <property type="entry name" value="Colicin-V_CvpA"/>
</dbReference>
<feature type="transmembrane region" description="Helical" evidence="5">
    <location>
        <begin position="74"/>
        <end position="99"/>
    </location>
</feature>
<dbReference type="PANTHER" id="PTHR36926">
    <property type="entry name" value="COLICIN V PRODUCTION PROTEIN"/>
    <property type="match status" value="1"/>
</dbReference>
<feature type="transmembrane region" description="Helical" evidence="5">
    <location>
        <begin position="35"/>
        <end position="54"/>
    </location>
</feature>
<feature type="transmembrane region" description="Helical" evidence="5">
    <location>
        <begin position="6"/>
        <end position="23"/>
    </location>
</feature>
<keyword evidence="7" id="KW-1185">Reference proteome</keyword>
<dbReference type="GO" id="GO:0009403">
    <property type="term" value="P:toxin biosynthetic process"/>
    <property type="evidence" value="ECO:0007669"/>
    <property type="project" value="InterPro"/>
</dbReference>
<comment type="caution">
    <text evidence="6">The sequence shown here is derived from an EMBL/GenBank/DDBJ whole genome shotgun (WGS) entry which is preliminary data.</text>
</comment>
<evidence type="ECO:0000256" key="3">
    <source>
        <dbReference type="ARBA" id="ARBA00022989"/>
    </source>
</evidence>
<sequence>MEGFTWIDGVVAAIVVLSALLAYSRGLVRESMAIGGWIVAALLAFALAPVAAPLVAETPYLDQFIGDSCELSLIAALAIVFALGLVVVSLFTPLLSSVLHGNAVLGGTDRALGFVFGALRGVLLVAIALIVYERFSPAGIEVVEASRTVSAFEGVTRAIEERLPTETPVWITSRSENLAATCAG</sequence>
<dbReference type="OrthoDB" id="9806894at2"/>
<dbReference type="InterPro" id="IPR052719">
    <property type="entry name" value="CvpA-like"/>
</dbReference>
<keyword evidence="4 5" id="KW-0472">Membrane</keyword>
<comment type="subcellular location">
    <subcellularLocation>
        <location evidence="1">Membrane</location>
        <topology evidence="1">Multi-pass membrane protein</topology>
    </subcellularLocation>
</comment>
<dbReference type="Pfam" id="PF02674">
    <property type="entry name" value="Colicin_V"/>
    <property type="match status" value="1"/>
</dbReference>
<reference evidence="6 7" key="1">
    <citation type="submission" date="2018-03" db="EMBL/GenBank/DDBJ databases">
        <title>Genomic Encyclopedia of Archaeal and Bacterial Type Strains, Phase II (KMG-II): from individual species to whole genera.</title>
        <authorList>
            <person name="Goeker M."/>
        </authorList>
    </citation>
    <scope>NUCLEOTIDE SEQUENCE [LARGE SCALE GENOMIC DNA]</scope>
    <source>
        <strain evidence="6 7">DSM 29318</strain>
    </source>
</reference>
<dbReference type="Proteomes" id="UP000238801">
    <property type="component" value="Unassembled WGS sequence"/>
</dbReference>
<accession>A0A2T0X8S8</accession>
<dbReference type="EMBL" id="PVTT01000001">
    <property type="protein sequence ID" value="PRY95329.1"/>
    <property type="molecule type" value="Genomic_DNA"/>
</dbReference>
<evidence type="ECO:0000313" key="7">
    <source>
        <dbReference type="Proteomes" id="UP000238801"/>
    </source>
</evidence>
<evidence type="ECO:0000256" key="2">
    <source>
        <dbReference type="ARBA" id="ARBA00022692"/>
    </source>
</evidence>
<evidence type="ECO:0000256" key="4">
    <source>
        <dbReference type="ARBA" id="ARBA00023136"/>
    </source>
</evidence>